<dbReference type="WBParaSite" id="PSAMB.scaffold13671size2169.g35611.t1">
    <property type="protein sequence ID" value="PSAMB.scaffold13671size2169.g35611.t1"/>
    <property type="gene ID" value="PSAMB.scaffold13671size2169.g35611"/>
</dbReference>
<name>A0A914UYH6_9BILA</name>
<feature type="domain" description="Domain of unknown function DB" evidence="1">
    <location>
        <begin position="91"/>
        <end position="190"/>
    </location>
</feature>
<organism evidence="2 3">
    <name type="scientific">Plectus sambesii</name>
    <dbReference type="NCBI Taxonomy" id="2011161"/>
    <lineage>
        <taxon>Eukaryota</taxon>
        <taxon>Metazoa</taxon>
        <taxon>Ecdysozoa</taxon>
        <taxon>Nematoda</taxon>
        <taxon>Chromadorea</taxon>
        <taxon>Plectida</taxon>
        <taxon>Plectina</taxon>
        <taxon>Plectoidea</taxon>
        <taxon>Plectidae</taxon>
        <taxon>Plectus</taxon>
    </lineage>
</organism>
<dbReference type="InterPro" id="IPR002602">
    <property type="entry name" value="DB"/>
</dbReference>
<keyword evidence="2" id="KW-1185">Reference proteome</keyword>
<evidence type="ECO:0000313" key="2">
    <source>
        <dbReference type="Proteomes" id="UP000887566"/>
    </source>
</evidence>
<evidence type="ECO:0000313" key="3">
    <source>
        <dbReference type="WBParaSite" id="PSAMB.scaffold13671size2169.g35611.t1"/>
    </source>
</evidence>
<dbReference type="Proteomes" id="UP000887566">
    <property type="component" value="Unplaced"/>
</dbReference>
<protein>
    <recommendedName>
        <fullName evidence="1">Domain of unknown function DB domain-containing protein</fullName>
    </recommendedName>
</protein>
<evidence type="ECO:0000259" key="1">
    <source>
        <dbReference type="Pfam" id="PF01682"/>
    </source>
</evidence>
<accession>A0A914UYH6</accession>
<proteinExistence type="predicted"/>
<sequence length="240" mass="27187">MRSTCLLPILSNVRATDMTIPSIFLIATLISSLIGNVAGQMDVDRSSSTRTEPGYCYKLAFFCDSPNGRFREIARRKCPLSCEANLRASICCRNMGVRTECQPLCGYDHKTAENFIDHGLSCADELPMIMSCVARDQDVRRCCMHSAVNYDSPCMNMCYRGATLPSCSFRDVISLEQCLIEEIPRVLRCFLNNMTDVEPLVRTRRFRRHLCPGQMADLKKLLGADQINAIDFFRTVRARR</sequence>
<reference evidence="3" key="1">
    <citation type="submission" date="2022-11" db="UniProtKB">
        <authorList>
            <consortium name="WormBaseParasite"/>
        </authorList>
    </citation>
    <scope>IDENTIFICATION</scope>
</reference>
<dbReference type="AlphaFoldDB" id="A0A914UYH6"/>
<dbReference type="Pfam" id="PF01682">
    <property type="entry name" value="DB"/>
    <property type="match status" value="1"/>
</dbReference>